<dbReference type="FunFam" id="2.170.150.10:FF:000002">
    <property type="entry name" value="Translationally-controlled tumor protein homolog"/>
    <property type="match status" value="1"/>
</dbReference>
<dbReference type="GO" id="GO:0005509">
    <property type="term" value="F:calcium ion binding"/>
    <property type="evidence" value="ECO:0007669"/>
    <property type="project" value="TreeGrafter"/>
</dbReference>
<sequence>MIIYKDIITDDEILSDSYLLKEVDGIVYECDCAMINLKGPDVDIGANPSVEEATEDLDESAQTVNNVVNSFRLQSLSFDKKSYLQHLKSYMKMVKDKMTAKGATEEDITNFVTKAQIYAKKIIGKFKDYEFYTGESLDPDGMVILLNYRDDGITPYVTVWKDGLVPMKV</sequence>
<dbReference type="PRINTS" id="PR01653">
    <property type="entry name" value="TCTPROTEIN"/>
</dbReference>
<reference evidence="4 5" key="1">
    <citation type="journal article" date="2018" name="BMC Genomics">
        <title>Comparative genome analyses reveal sequence features reflecting distinct modes of host-adaptation between dicot and monocot powdery mildew.</title>
        <authorList>
            <person name="Wu Y."/>
            <person name="Ma X."/>
            <person name="Pan Z."/>
            <person name="Kale S.D."/>
            <person name="Song Y."/>
            <person name="King H."/>
            <person name="Zhang Q."/>
            <person name="Presley C."/>
            <person name="Deng X."/>
            <person name="Wei C.I."/>
            <person name="Xiao S."/>
        </authorList>
    </citation>
    <scope>NUCLEOTIDE SEQUENCE [LARGE SCALE GENOMIC DNA]</scope>
    <source>
        <strain evidence="4">UMSG3</strain>
    </source>
</reference>
<dbReference type="InterPro" id="IPR011323">
    <property type="entry name" value="Mss4/transl-control_tumour"/>
</dbReference>
<comment type="similarity">
    <text evidence="2">Belongs to the TCTP family.</text>
</comment>
<dbReference type="PROSITE" id="PS51797">
    <property type="entry name" value="TCTP_3"/>
    <property type="match status" value="1"/>
</dbReference>
<protein>
    <recommendedName>
        <fullName evidence="1">Translationally-controlled tumor protein homolog</fullName>
    </recommendedName>
</protein>
<dbReference type="GO" id="GO:0005737">
    <property type="term" value="C:cytoplasm"/>
    <property type="evidence" value="ECO:0007669"/>
    <property type="project" value="TreeGrafter"/>
</dbReference>
<dbReference type="Pfam" id="PF00838">
    <property type="entry name" value="TCTP"/>
    <property type="match status" value="1"/>
</dbReference>
<evidence type="ECO:0000256" key="2">
    <source>
        <dbReference type="PROSITE-ProRule" id="PRU01133"/>
    </source>
</evidence>
<dbReference type="InterPro" id="IPR011057">
    <property type="entry name" value="Mss4-like_sf"/>
</dbReference>
<dbReference type="EMBL" id="MCBQ01019793">
    <property type="protein sequence ID" value="RKF56107.1"/>
    <property type="molecule type" value="Genomic_DNA"/>
</dbReference>
<proteinExistence type="inferred from homology"/>
<dbReference type="InterPro" id="IPR018103">
    <property type="entry name" value="Translation_control_tumour_CS"/>
</dbReference>
<evidence type="ECO:0000256" key="1">
    <source>
        <dbReference type="ARBA" id="ARBA00014759"/>
    </source>
</evidence>
<dbReference type="Proteomes" id="UP000283383">
    <property type="component" value="Unassembled WGS sequence"/>
</dbReference>
<evidence type="ECO:0000259" key="3">
    <source>
        <dbReference type="PROSITE" id="PS51797"/>
    </source>
</evidence>
<name>A0A420HFE5_9PEZI</name>
<evidence type="ECO:0000313" key="4">
    <source>
        <dbReference type="EMBL" id="RKF56107.1"/>
    </source>
</evidence>
<dbReference type="Gene3D" id="2.170.150.10">
    <property type="entry name" value="Metal Binding Protein, Guanine Nucleotide Exchange Factor, Chain A"/>
    <property type="match status" value="1"/>
</dbReference>
<dbReference type="PANTHER" id="PTHR11991:SF0">
    <property type="entry name" value="TRANSLATIONALLY-CONTROLLED TUMOR PROTEIN"/>
    <property type="match status" value="1"/>
</dbReference>
<evidence type="ECO:0000313" key="5">
    <source>
        <dbReference type="Proteomes" id="UP000283383"/>
    </source>
</evidence>
<gene>
    <name evidence="4" type="ORF">GcM3_197027</name>
</gene>
<feature type="domain" description="TCTP" evidence="3">
    <location>
        <begin position="1"/>
        <end position="169"/>
    </location>
</feature>
<accession>A0A420HFE5</accession>
<dbReference type="InterPro" id="IPR034737">
    <property type="entry name" value="TCTP"/>
</dbReference>
<comment type="caution">
    <text evidence="4">The sequence shown here is derived from an EMBL/GenBank/DDBJ whole genome shotgun (WGS) entry which is preliminary data.</text>
</comment>
<dbReference type="SUPFAM" id="SSF51316">
    <property type="entry name" value="Mss4-like"/>
    <property type="match status" value="1"/>
</dbReference>
<dbReference type="PANTHER" id="PTHR11991">
    <property type="entry name" value="TRANSLATIONALLY CONTROLLED TUMOR PROTEIN-RELATED"/>
    <property type="match status" value="1"/>
</dbReference>
<dbReference type="InterPro" id="IPR018105">
    <property type="entry name" value="Translational_control_tumour_p"/>
</dbReference>
<keyword evidence="5" id="KW-1185">Reference proteome</keyword>
<dbReference type="STRING" id="62708.A0A420HFE5"/>
<dbReference type="PROSITE" id="PS01003">
    <property type="entry name" value="TCTP_2"/>
    <property type="match status" value="1"/>
</dbReference>
<dbReference type="AlphaFoldDB" id="A0A420HFE5"/>
<organism evidence="4 5">
    <name type="scientific">Golovinomyces cichoracearum</name>
    <dbReference type="NCBI Taxonomy" id="62708"/>
    <lineage>
        <taxon>Eukaryota</taxon>
        <taxon>Fungi</taxon>
        <taxon>Dikarya</taxon>
        <taxon>Ascomycota</taxon>
        <taxon>Pezizomycotina</taxon>
        <taxon>Leotiomycetes</taxon>
        <taxon>Erysiphales</taxon>
        <taxon>Erysiphaceae</taxon>
        <taxon>Golovinomyces</taxon>
    </lineage>
</organism>